<sequence length="552" mass="58247">MEGRPVANGARDGWSSGAPVLAETAAGGSSVIRVPGSAAAAGRAGLEAPATPLTTATAPPTRRPAQNISSSVSAILTSPSLAMAGWRGGAAAADGADDPSTPFSRATAPSGTYAREESRYSSERDTARAAPRELDPTEVPALKYTLPVVVTRDGKVVEEELDPFEMGRLYGQQQAALRKLQSRYDFLAVPEWVRLHPLLGTYLAELVGTFGWVLTLALVSVRNRSIFTISDDTNMTPLPIGFMFTSMIFTFGYISGSHFNPAVSIAVFLVRQMELAQCCAFVLCQLAAGLAAGVVAMVIQGNTDIYVPSVSNSYVSSGIFSELIFTFAICLVVLNIAYSRQSGNFFYGFAVGMTMSAGSASVGHISGGAFNPAAATGLQVAMCLAGSCDDLKSIWIYWLAPVAGAVAAAILFSQMAQPTDTQVLEDQKVFQDVNQLHRQRTAQAVSIDAGRDGPDGVGENARSRSASSASSTTSSSARSAARREAREMRELSGTRTREEVEAGEPPAHVQAAAGEGEDWQNRRPPPAPRRSEAVVTTTPETATREAAVANWF</sequence>
<evidence type="ECO:0000256" key="5">
    <source>
        <dbReference type="ARBA" id="ARBA00023136"/>
    </source>
</evidence>
<feature type="compositionally biased region" description="Basic and acidic residues" evidence="6">
    <location>
        <begin position="481"/>
        <end position="500"/>
    </location>
</feature>
<keyword evidence="5 7" id="KW-0472">Membrane</keyword>
<name>A0AAW0EXE9_9TRYP</name>
<dbReference type="PANTHER" id="PTHR45724:SF13">
    <property type="entry name" value="AQUAPORIN NIP1-1-RELATED"/>
    <property type="match status" value="1"/>
</dbReference>
<dbReference type="PANTHER" id="PTHR45724">
    <property type="entry name" value="AQUAPORIN NIP2-1"/>
    <property type="match status" value="1"/>
</dbReference>
<feature type="transmembrane region" description="Helical" evidence="7">
    <location>
        <begin position="394"/>
        <end position="412"/>
    </location>
</feature>
<feature type="region of interest" description="Disordered" evidence="6">
    <location>
        <begin position="43"/>
        <end position="69"/>
    </location>
</feature>
<comment type="caution">
    <text evidence="8">The sequence shown here is derived from an EMBL/GenBank/DDBJ whole genome shotgun (WGS) entry which is preliminary data.</text>
</comment>
<dbReference type="Gene3D" id="1.20.1080.10">
    <property type="entry name" value="Glycerol uptake facilitator protein"/>
    <property type="match status" value="1"/>
</dbReference>
<evidence type="ECO:0000256" key="3">
    <source>
        <dbReference type="ARBA" id="ARBA00022692"/>
    </source>
</evidence>
<keyword evidence="4 7" id="KW-1133">Transmembrane helix</keyword>
<feature type="region of interest" description="Disordered" evidence="6">
    <location>
        <begin position="440"/>
        <end position="552"/>
    </location>
</feature>
<dbReference type="InterPro" id="IPR000425">
    <property type="entry name" value="MIP"/>
</dbReference>
<feature type="transmembrane region" description="Helical" evidence="7">
    <location>
        <begin position="319"/>
        <end position="338"/>
    </location>
</feature>
<feature type="compositionally biased region" description="Low complexity" evidence="6">
    <location>
        <begin position="43"/>
        <end position="65"/>
    </location>
</feature>
<feature type="transmembrane region" description="Helical" evidence="7">
    <location>
        <begin position="345"/>
        <end position="365"/>
    </location>
</feature>
<evidence type="ECO:0000256" key="2">
    <source>
        <dbReference type="ARBA" id="ARBA00022448"/>
    </source>
</evidence>
<dbReference type="GO" id="GO:0015267">
    <property type="term" value="F:channel activity"/>
    <property type="evidence" value="ECO:0007669"/>
    <property type="project" value="InterPro"/>
</dbReference>
<keyword evidence="3 7" id="KW-0812">Transmembrane</keyword>
<accession>A0AAW0EXE9</accession>
<reference evidence="8 9" key="1">
    <citation type="journal article" date="2021" name="MBio">
        <title>A New Model Trypanosomatid, Novymonas esmeraldas: Genomic Perception of Its 'Candidatus Pandoraea novymonadis' Endosymbiont.</title>
        <authorList>
            <person name="Zakharova A."/>
            <person name="Saura A."/>
            <person name="Butenko A."/>
            <person name="Podesvova L."/>
            <person name="Warmusova S."/>
            <person name="Kostygov A.Y."/>
            <person name="Nenarokova A."/>
            <person name="Lukes J."/>
            <person name="Opperdoes F.R."/>
            <person name="Yurchenko V."/>
        </authorList>
    </citation>
    <scope>NUCLEOTIDE SEQUENCE [LARGE SCALE GENOMIC DNA]</scope>
    <source>
        <strain evidence="8 9">E262AT.01</strain>
    </source>
</reference>
<keyword evidence="2" id="KW-0813">Transport</keyword>
<dbReference type="InterPro" id="IPR022357">
    <property type="entry name" value="MIP_CS"/>
</dbReference>
<evidence type="ECO:0000313" key="9">
    <source>
        <dbReference type="Proteomes" id="UP001430356"/>
    </source>
</evidence>
<keyword evidence="9" id="KW-1185">Reference proteome</keyword>
<comment type="subcellular location">
    <subcellularLocation>
        <location evidence="1">Membrane</location>
        <topology evidence="1">Multi-pass membrane protein</topology>
    </subcellularLocation>
</comment>
<evidence type="ECO:0000256" key="7">
    <source>
        <dbReference type="SAM" id="Phobius"/>
    </source>
</evidence>
<evidence type="ECO:0000256" key="4">
    <source>
        <dbReference type="ARBA" id="ARBA00022989"/>
    </source>
</evidence>
<dbReference type="GO" id="GO:0016020">
    <property type="term" value="C:membrane"/>
    <property type="evidence" value="ECO:0007669"/>
    <property type="project" value="UniProtKB-SubCell"/>
</dbReference>
<feature type="transmembrane region" description="Helical" evidence="7">
    <location>
        <begin position="241"/>
        <end position="268"/>
    </location>
</feature>
<dbReference type="Proteomes" id="UP001430356">
    <property type="component" value="Unassembled WGS sequence"/>
</dbReference>
<feature type="compositionally biased region" description="Low complexity" evidence="6">
    <location>
        <begin position="463"/>
        <end position="479"/>
    </location>
</feature>
<proteinExistence type="predicted"/>
<feature type="compositionally biased region" description="Basic and acidic residues" evidence="6">
    <location>
        <begin position="114"/>
        <end position="135"/>
    </location>
</feature>
<evidence type="ECO:0000256" key="6">
    <source>
        <dbReference type="SAM" id="MobiDB-lite"/>
    </source>
</evidence>
<feature type="compositionally biased region" description="Low complexity" evidence="6">
    <location>
        <begin position="533"/>
        <end position="552"/>
    </location>
</feature>
<feature type="region of interest" description="Disordered" evidence="6">
    <location>
        <begin position="90"/>
        <end position="135"/>
    </location>
</feature>
<feature type="compositionally biased region" description="Polar residues" evidence="6">
    <location>
        <begin position="101"/>
        <end position="110"/>
    </location>
</feature>
<protein>
    <submittedName>
        <fullName evidence="8">Aquaporin-like protein</fullName>
    </submittedName>
</protein>
<dbReference type="PROSITE" id="PS00221">
    <property type="entry name" value="MIP"/>
    <property type="match status" value="1"/>
</dbReference>
<dbReference type="PRINTS" id="PR00783">
    <property type="entry name" value="MINTRINSICP"/>
</dbReference>
<dbReference type="InterPro" id="IPR023271">
    <property type="entry name" value="Aquaporin-like"/>
</dbReference>
<dbReference type="Pfam" id="PF00230">
    <property type="entry name" value="MIP"/>
    <property type="match status" value="1"/>
</dbReference>
<dbReference type="EMBL" id="JAECZO010000134">
    <property type="protein sequence ID" value="KAK7198142.1"/>
    <property type="molecule type" value="Genomic_DNA"/>
</dbReference>
<evidence type="ECO:0000256" key="1">
    <source>
        <dbReference type="ARBA" id="ARBA00004141"/>
    </source>
</evidence>
<dbReference type="SUPFAM" id="SSF81338">
    <property type="entry name" value="Aquaporin-like"/>
    <property type="match status" value="1"/>
</dbReference>
<feature type="transmembrane region" description="Helical" evidence="7">
    <location>
        <begin position="280"/>
        <end position="299"/>
    </location>
</feature>
<organism evidence="8 9">
    <name type="scientific">Novymonas esmeraldas</name>
    <dbReference type="NCBI Taxonomy" id="1808958"/>
    <lineage>
        <taxon>Eukaryota</taxon>
        <taxon>Discoba</taxon>
        <taxon>Euglenozoa</taxon>
        <taxon>Kinetoplastea</taxon>
        <taxon>Metakinetoplastina</taxon>
        <taxon>Trypanosomatida</taxon>
        <taxon>Trypanosomatidae</taxon>
        <taxon>Novymonas</taxon>
    </lineage>
</organism>
<dbReference type="InterPro" id="IPR034294">
    <property type="entry name" value="Aquaporin_transptr"/>
</dbReference>
<dbReference type="AlphaFoldDB" id="A0AAW0EXE9"/>
<evidence type="ECO:0000313" key="8">
    <source>
        <dbReference type="EMBL" id="KAK7198142.1"/>
    </source>
</evidence>
<gene>
    <name evidence="8" type="ORF">NESM_000770700</name>
</gene>